<dbReference type="Proteomes" id="UP000030652">
    <property type="component" value="Unassembled WGS sequence"/>
</dbReference>
<dbReference type="Gene3D" id="3.30.70.1430">
    <property type="entry name" value="Multidrug efflux transporter AcrB pore domain"/>
    <property type="match status" value="2"/>
</dbReference>
<sequence length="1058" mass="116720">MIHAAIHHCRTVLSILVLLLIAGTYAYINIAKESSPDIDIPQIYVSLSLEGISPDDSERLLLRPMEQELATIEGVKEMKSTAYQGGGFVLLEFQAGFNKDIALDDVQKAVDQARPELPDDVEEPSVTEVNFSLFPVLVVTLSGNMPERTLLKLAQNLQDRIETISSVLDVNIAGDREELVEILVNPELLESYALNGNDIMNLFKMSNRLVAAGNLDTGVGRFAIKVPGLFETVHDVMDIPLRVNEDSVIKVRDIAEIRRTFKDPDSIARLRGERAIAIEVIKRSGENIIDTVKAVRKIVAEESAFWPQGVEVSFTQDESETIKTMLLDLQNNVISAIILVMIVVVFALGVRTATLVGIAIPGAFLTGIFVIYIMGLTVNIVVLFTLTLSIGMLVDGAIVVTEYADRKLSEGVPRNKAYGEAARRMAWPIISSTATTLAAFAPLLFWPDTVGEFMKYMPITLIAVLASSMLMALIFVPTLGALYGKPGAAGDPKMMQMLTASEDGDLKTITGFTGLYLTVLGVALKRPGRILLLALVLLIGVQFAYMKFGKGVEFFPSIEPNFASVLVHARGNLSIYEQDKLVKEVEDIVLEVDGIETMYSRIGTSKQKGTDLPEDAIGQIQIAFTDWDTRKPASEILNEIRERTSSLAGIFIETRKQKEGPAAGKAVEIQIASRFPEKLEPATVQILEILENLGDFRDIEDTRPLPGIEWELEVDRAQASKFGMDITTIGNYIRMVTNGLKVAEYRPDDSDDEIDIVIRHGTEQRTLDQLDSVRIESVNGSVPISSFVNRTAQPAVGVIYRSDQRRIVTVKADLPPEININVKVEQIKAWLSKNHDKLDPEVEITFKGQDEDQRNSQSFLTKAFVVALFIMAIILVTQFNSFYSAFLILTAVIMSTIGVMIGLMVTGQPFGIVMTGVGVIALAGIIVNNNIVLIDTFDHLRRKYGDSMDIREIILRTGAQRLRPVLLTTITTVIGLMPMVLQLNIDFILRKTSIGAPSTQWWVQLSTAIVFGLSFSTVLTLVVTPSALMWREKTAPVISNLKKRLWKPKSGEKTSHLS</sequence>
<dbReference type="GO" id="GO:0005886">
    <property type="term" value="C:plasma membrane"/>
    <property type="evidence" value="ECO:0007669"/>
    <property type="project" value="TreeGrafter"/>
</dbReference>
<keyword evidence="1" id="KW-0812">Transmembrane</keyword>
<feature type="transmembrane region" description="Helical" evidence="1">
    <location>
        <begin position="965"/>
        <end position="989"/>
    </location>
</feature>
<proteinExistence type="predicted"/>
<dbReference type="InterPro" id="IPR027463">
    <property type="entry name" value="AcrB_DN_DC_subdom"/>
</dbReference>
<protein>
    <submittedName>
        <fullName evidence="2">Multicomponent efflux pump (Cytoplasmic membrane subunit, RND type ABC transporters)</fullName>
    </submittedName>
</protein>
<dbReference type="eggNOG" id="COG0841">
    <property type="taxonomic scope" value="Bacteria"/>
</dbReference>
<feature type="transmembrane region" description="Helical" evidence="1">
    <location>
        <begin position="355"/>
        <end position="374"/>
    </location>
</feature>
<keyword evidence="1" id="KW-1133">Transmembrane helix</keyword>
<dbReference type="GO" id="GO:0042910">
    <property type="term" value="F:xenobiotic transmembrane transporter activity"/>
    <property type="evidence" value="ECO:0007669"/>
    <property type="project" value="TreeGrafter"/>
</dbReference>
<dbReference type="Gene3D" id="3.30.2090.10">
    <property type="entry name" value="Multidrug efflux transporter AcrB TolC docking domain, DN and DC subdomains"/>
    <property type="match status" value="2"/>
</dbReference>
<organism evidence="2 3">
    <name type="scientific">Candidatus Scalindua brodae</name>
    <dbReference type="NCBI Taxonomy" id="237368"/>
    <lineage>
        <taxon>Bacteria</taxon>
        <taxon>Pseudomonadati</taxon>
        <taxon>Planctomycetota</taxon>
        <taxon>Candidatus Brocadiia</taxon>
        <taxon>Candidatus Brocadiales</taxon>
        <taxon>Candidatus Scalinduaceae</taxon>
        <taxon>Candidatus Scalindua</taxon>
    </lineage>
</organism>
<dbReference type="PRINTS" id="PR00702">
    <property type="entry name" value="ACRIFLAVINRP"/>
</dbReference>
<accession>A0A0B0EIX9</accession>
<feature type="transmembrane region" description="Helical" evidence="1">
    <location>
        <begin position="1001"/>
        <end position="1023"/>
    </location>
</feature>
<gene>
    <name evidence="2" type="primary">acrB_1</name>
    <name evidence="2" type="ORF">SCABRO_01243</name>
</gene>
<feature type="transmembrane region" description="Helical" evidence="1">
    <location>
        <begin position="530"/>
        <end position="548"/>
    </location>
</feature>
<feature type="transmembrane region" description="Helical" evidence="1">
    <location>
        <begin position="882"/>
        <end position="905"/>
    </location>
</feature>
<keyword evidence="1" id="KW-0472">Membrane</keyword>
<feature type="transmembrane region" description="Helical" evidence="1">
    <location>
        <begin position="380"/>
        <end position="404"/>
    </location>
</feature>
<dbReference type="Pfam" id="PF00873">
    <property type="entry name" value="ACR_tran"/>
    <property type="match status" value="1"/>
</dbReference>
<feature type="transmembrane region" description="Helical" evidence="1">
    <location>
        <begin position="459"/>
        <end position="483"/>
    </location>
</feature>
<dbReference type="Gene3D" id="1.20.1640.10">
    <property type="entry name" value="Multidrug efflux transporter AcrB transmembrane domain"/>
    <property type="match status" value="2"/>
</dbReference>
<evidence type="ECO:0000313" key="2">
    <source>
        <dbReference type="EMBL" id="KHE93007.1"/>
    </source>
</evidence>
<dbReference type="EMBL" id="JRYO01000083">
    <property type="protein sequence ID" value="KHE93007.1"/>
    <property type="molecule type" value="Genomic_DNA"/>
</dbReference>
<comment type="caution">
    <text evidence="2">The sequence shown here is derived from an EMBL/GenBank/DDBJ whole genome shotgun (WGS) entry which is preliminary data.</text>
</comment>
<feature type="transmembrane region" description="Helical" evidence="1">
    <location>
        <begin position="912"/>
        <end position="934"/>
    </location>
</feature>
<dbReference type="PANTHER" id="PTHR32063:SF0">
    <property type="entry name" value="SWARMING MOTILITY PROTEIN SWRC"/>
    <property type="match status" value="1"/>
</dbReference>
<dbReference type="AlphaFoldDB" id="A0A0B0EIX9"/>
<dbReference type="InterPro" id="IPR001036">
    <property type="entry name" value="Acrflvin-R"/>
</dbReference>
<feature type="transmembrane region" description="Helical" evidence="1">
    <location>
        <begin position="859"/>
        <end position="876"/>
    </location>
</feature>
<dbReference type="SUPFAM" id="SSF82693">
    <property type="entry name" value="Multidrug efflux transporter AcrB pore domain, PN1, PN2, PC1 and PC2 subdomains"/>
    <property type="match status" value="3"/>
</dbReference>
<name>A0A0B0EIX9_9BACT</name>
<dbReference type="Gene3D" id="3.30.70.1440">
    <property type="entry name" value="Multidrug efflux transporter AcrB pore domain"/>
    <property type="match status" value="1"/>
</dbReference>
<dbReference type="SUPFAM" id="SSF82714">
    <property type="entry name" value="Multidrug efflux transporter AcrB TolC docking domain, DN and DC subdomains"/>
    <property type="match status" value="2"/>
</dbReference>
<reference evidence="2 3" key="1">
    <citation type="submission" date="2014-10" db="EMBL/GenBank/DDBJ databases">
        <title>Draft genome of anammox bacterium scalindua brodae, obtained using differential coverage binning of sequence data from two enrichment reactors.</title>
        <authorList>
            <person name="Speth D.R."/>
            <person name="Russ L."/>
            <person name="Kartal B."/>
            <person name="Op den Camp H.J."/>
            <person name="Dutilh B.E."/>
            <person name="Jetten M.S."/>
        </authorList>
    </citation>
    <scope>NUCLEOTIDE SEQUENCE [LARGE SCALE GENOMIC DNA]</scope>
    <source>
        <strain evidence="2">RU1</strain>
    </source>
</reference>
<dbReference type="PANTHER" id="PTHR32063">
    <property type="match status" value="1"/>
</dbReference>
<dbReference type="Gene3D" id="3.30.70.1320">
    <property type="entry name" value="Multidrug efflux transporter AcrB pore domain like"/>
    <property type="match status" value="1"/>
</dbReference>
<feature type="transmembrane region" description="Helical" evidence="1">
    <location>
        <begin position="329"/>
        <end position="348"/>
    </location>
</feature>
<evidence type="ECO:0000256" key="1">
    <source>
        <dbReference type="SAM" id="Phobius"/>
    </source>
</evidence>
<evidence type="ECO:0000313" key="3">
    <source>
        <dbReference type="Proteomes" id="UP000030652"/>
    </source>
</evidence>
<feature type="transmembrane region" description="Helical" evidence="1">
    <location>
        <begin position="425"/>
        <end position="447"/>
    </location>
</feature>
<dbReference type="SUPFAM" id="SSF82866">
    <property type="entry name" value="Multidrug efflux transporter AcrB transmembrane domain"/>
    <property type="match status" value="2"/>
</dbReference>
<dbReference type="PATRIC" id="fig|237368.3.peg.1357"/>